<protein>
    <recommendedName>
        <fullName evidence="8">Holo-[acyl-carrier-protein] synthase</fullName>
        <shortName evidence="8">Holo-ACP synthase</shortName>
        <ecNumber evidence="8">2.7.8.7</ecNumber>
    </recommendedName>
    <alternativeName>
        <fullName evidence="8">4'-phosphopantetheinyl transferase AcpS</fullName>
    </alternativeName>
</protein>
<evidence type="ECO:0000259" key="9">
    <source>
        <dbReference type="Pfam" id="PF01648"/>
    </source>
</evidence>
<dbReference type="InterPro" id="IPR008278">
    <property type="entry name" value="4-PPantetheinyl_Trfase_dom"/>
</dbReference>
<keyword evidence="2 8" id="KW-0808">Transferase</keyword>
<dbReference type="InterPro" id="IPR004568">
    <property type="entry name" value="Ppantetheine-prot_Trfase_dom"/>
</dbReference>
<keyword evidence="1 8" id="KW-0444">Lipid biosynthesis</keyword>
<dbReference type="Proteomes" id="UP000426444">
    <property type="component" value="Chromosome"/>
</dbReference>
<keyword evidence="3 8" id="KW-0479">Metal-binding</keyword>
<keyword evidence="8" id="KW-0963">Cytoplasm</keyword>
<dbReference type="NCBIfam" id="TIGR00516">
    <property type="entry name" value="acpS"/>
    <property type="match status" value="1"/>
</dbReference>
<dbReference type="KEGG" id="salq:SYNTR_0145"/>
<dbReference type="EC" id="2.7.8.7" evidence="8"/>
<evidence type="ECO:0000256" key="7">
    <source>
        <dbReference type="ARBA" id="ARBA00023160"/>
    </source>
</evidence>
<evidence type="ECO:0000256" key="8">
    <source>
        <dbReference type="HAMAP-Rule" id="MF_00101"/>
    </source>
</evidence>
<feature type="binding site" evidence="8">
    <location>
        <position position="54"/>
    </location>
    <ligand>
        <name>Mg(2+)</name>
        <dbReference type="ChEBI" id="CHEBI:18420"/>
    </ligand>
</feature>
<dbReference type="GO" id="GO:0005737">
    <property type="term" value="C:cytoplasm"/>
    <property type="evidence" value="ECO:0007669"/>
    <property type="project" value="UniProtKB-SubCell"/>
</dbReference>
<evidence type="ECO:0000256" key="4">
    <source>
        <dbReference type="ARBA" id="ARBA00022832"/>
    </source>
</evidence>
<dbReference type="AlphaFoldDB" id="A0A6I6DDQ6"/>
<dbReference type="NCBIfam" id="TIGR00556">
    <property type="entry name" value="pantethn_trn"/>
    <property type="match status" value="1"/>
</dbReference>
<dbReference type="GO" id="GO:0008897">
    <property type="term" value="F:holo-[acyl-carrier-protein] synthase activity"/>
    <property type="evidence" value="ECO:0007669"/>
    <property type="project" value="UniProtKB-UniRule"/>
</dbReference>
<evidence type="ECO:0000256" key="5">
    <source>
        <dbReference type="ARBA" id="ARBA00022842"/>
    </source>
</evidence>
<evidence type="ECO:0000256" key="3">
    <source>
        <dbReference type="ARBA" id="ARBA00022723"/>
    </source>
</evidence>
<feature type="binding site" evidence="8">
    <location>
        <position position="6"/>
    </location>
    <ligand>
        <name>Mg(2+)</name>
        <dbReference type="ChEBI" id="CHEBI:18420"/>
    </ligand>
</feature>
<evidence type="ECO:0000313" key="11">
    <source>
        <dbReference type="Proteomes" id="UP000426444"/>
    </source>
</evidence>
<dbReference type="RefSeq" id="WP_156202702.1">
    <property type="nucleotide sequence ID" value="NZ_CP046457.1"/>
</dbReference>
<dbReference type="Pfam" id="PF01648">
    <property type="entry name" value="ACPS"/>
    <property type="match status" value="1"/>
</dbReference>
<keyword evidence="11" id="KW-1185">Reference proteome</keyword>
<evidence type="ECO:0000256" key="2">
    <source>
        <dbReference type="ARBA" id="ARBA00022679"/>
    </source>
</evidence>
<dbReference type="GO" id="GO:0000287">
    <property type="term" value="F:magnesium ion binding"/>
    <property type="evidence" value="ECO:0007669"/>
    <property type="project" value="UniProtKB-UniRule"/>
</dbReference>
<reference evidence="11" key="1">
    <citation type="journal article" date="2019" name="Microbiology">
        <title>Complete Genome Sequence of an Uncultured Bacterium of the Candidate Phylum Bipolaricaulota.</title>
        <authorList>
            <person name="Kadnikov V.V."/>
            <person name="Mardanov A.V."/>
            <person name="Beletsky A.V."/>
            <person name="Frank Y.A."/>
            <person name="Karnachuk O.V."/>
            <person name="Ravin N.V."/>
        </authorList>
    </citation>
    <scope>NUCLEOTIDE SEQUENCE [LARGE SCALE GENOMIC DNA]</scope>
</reference>
<dbReference type="Gene3D" id="3.90.470.20">
    <property type="entry name" value="4'-phosphopantetheinyl transferase domain"/>
    <property type="match status" value="1"/>
</dbReference>
<evidence type="ECO:0000256" key="1">
    <source>
        <dbReference type="ARBA" id="ARBA00022516"/>
    </source>
</evidence>
<keyword evidence="5 8" id="KW-0460">Magnesium</keyword>
<comment type="subcellular location">
    <subcellularLocation>
        <location evidence="8">Cytoplasm</location>
    </subcellularLocation>
</comment>
<dbReference type="GO" id="GO:0006633">
    <property type="term" value="P:fatty acid biosynthetic process"/>
    <property type="evidence" value="ECO:0007669"/>
    <property type="project" value="UniProtKB-UniRule"/>
</dbReference>
<dbReference type="HAMAP" id="MF_00101">
    <property type="entry name" value="AcpS"/>
    <property type="match status" value="1"/>
</dbReference>
<dbReference type="OrthoDB" id="517356at2"/>
<comment type="cofactor">
    <cofactor evidence="8">
        <name>Mg(2+)</name>
        <dbReference type="ChEBI" id="CHEBI:18420"/>
    </cofactor>
</comment>
<keyword evidence="4 8" id="KW-0276">Fatty acid metabolism</keyword>
<comment type="catalytic activity">
    <reaction evidence="8">
        <text>apo-[ACP] + CoA = holo-[ACP] + adenosine 3',5'-bisphosphate + H(+)</text>
        <dbReference type="Rhea" id="RHEA:12068"/>
        <dbReference type="Rhea" id="RHEA-COMP:9685"/>
        <dbReference type="Rhea" id="RHEA-COMP:9690"/>
        <dbReference type="ChEBI" id="CHEBI:15378"/>
        <dbReference type="ChEBI" id="CHEBI:29999"/>
        <dbReference type="ChEBI" id="CHEBI:57287"/>
        <dbReference type="ChEBI" id="CHEBI:58343"/>
        <dbReference type="ChEBI" id="CHEBI:64479"/>
        <dbReference type="EC" id="2.7.8.7"/>
    </reaction>
</comment>
<sequence>MLIGIDIVDIQRIKEVVIRTPRFLKRIYTEAELDYCLSKSNPYPSLAARFAAREAFRKLDYTFQKGVGFRDVEVKIDEFGKPYLYLSKIVIEKCEHKKIKEINISLSHSKNQAIAAVVATRED</sequence>
<dbReference type="EMBL" id="CP046457">
    <property type="protein sequence ID" value="QGT98738.1"/>
    <property type="molecule type" value="Genomic_DNA"/>
</dbReference>
<dbReference type="InterPro" id="IPR002582">
    <property type="entry name" value="ACPS"/>
</dbReference>
<name>A0A6I6DDQ6_9FIRM</name>
<accession>A0A6I6DDQ6</accession>
<feature type="domain" description="4'-phosphopantetheinyl transferase" evidence="9">
    <location>
        <begin position="3"/>
        <end position="99"/>
    </location>
</feature>
<keyword evidence="6 8" id="KW-0443">Lipid metabolism</keyword>
<evidence type="ECO:0000256" key="6">
    <source>
        <dbReference type="ARBA" id="ARBA00023098"/>
    </source>
</evidence>
<evidence type="ECO:0000313" key="10">
    <source>
        <dbReference type="EMBL" id="QGT98738.1"/>
    </source>
</evidence>
<keyword evidence="7 8" id="KW-0275">Fatty acid biosynthesis</keyword>
<comment type="function">
    <text evidence="8">Transfers the 4'-phosphopantetheine moiety from coenzyme A to a Ser of acyl-carrier-protein.</text>
</comment>
<proteinExistence type="inferred from homology"/>
<comment type="similarity">
    <text evidence="8">Belongs to the P-Pant transferase superfamily. AcpS family.</text>
</comment>
<organism evidence="10 11">
    <name type="scientific">Candidatus Syntrophocurvum alkaliphilum</name>
    <dbReference type="NCBI Taxonomy" id="2293317"/>
    <lineage>
        <taxon>Bacteria</taxon>
        <taxon>Bacillati</taxon>
        <taxon>Bacillota</taxon>
        <taxon>Clostridia</taxon>
        <taxon>Eubacteriales</taxon>
        <taxon>Syntrophomonadaceae</taxon>
        <taxon>Candidatus Syntrophocurvum</taxon>
    </lineage>
</organism>
<gene>
    <name evidence="8" type="primary">acpS</name>
    <name evidence="10" type="ORF">SYNTR_0145</name>
</gene>
<dbReference type="InterPro" id="IPR037143">
    <property type="entry name" value="4-PPantetheinyl_Trfase_dom_sf"/>
</dbReference>
<dbReference type="SUPFAM" id="SSF56214">
    <property type="entry name" value="4'-phosphopantetheinyl transferase"/>
    <property type="match status" value="1"/>
</dbReference>